<gene>
    <name evidence="5" type="ORF">ruthe_01520</name>
</gene>
<dbReference type="EMBL" id="AOLV01000010">
    <property type="protein sequence ID" value="EPX86702.1"/>
    <property type="molecule type" value="Genomic_DNA"/>
</dbReference>
<keyword evidence="6" id="KW-1185">Reference proteome</keyword>
<dbReference type="PATRIC" id="fig|1123069.3.peg.1490"/>
<keyword evidence="1" id="KW-0560">Oxidoreductase</keyword>
<dbReference type="HOGENOM" id="CLU_762650_0_0_5"/>
<keyword evidence="2" id="KW-0520">NAD</keyword>
<dbReference type="Proteomes" id="UP000015346">
    <property type="component" value="Unassembled WGS sequence"/>
</dbReference>
<evidence type="ECO:0000256" key="2">
    <source>
        <dbReference type="ARBA" id="ARBA00023027"/>
    </source>
</evidence>
<dbReference type="PANTHER" id="PTHR43333">
    <property type="entry name" value="2-HACID_DH_C DOMAIN-CONTAINING PROTEIN"/>
    <property type="match status" value="1"/>
</dbReference>
<dbReference type="InterPro" id="IPR036291">
    <property type="entry name" value="NAD(P)-bd_dom_sf"/>
</dbReference>
<dbReference type="GO" id="GO:0051287">
    <property type="term" value="F:NAD binding"/>
    <property type="evidence" value="ECO:0007669"/>
    <property type="project" value="InterPro"/>
</dbReference>
<dbReference type="SUPFAM" id="SSF51735">
    <property type="entry name" value="NAD(P)-binding Rossmann-fold domains"/>
    <property type="match status" value="1"/>
</dbReference>
<evidence type="ECO:0000256" key="3">
    <source>
        <dbReference type="SAM" id="MobiDB-lite"/>
    </source>
</evidence>
<reference evidence="5 6" key="1">
    <citation type="journal article" date="2013" name="Stand. Genomic Sci.">
        <title>Genome sequence of the reddish-pigmented Rubellimicrobium thermophilum type strain (DSM 16684(T)), a member of the Roseobacter clade.</title>
        <authorList>
            <person name="Fiebig A."/>
            <person name="Riedel T."/>
            <person name="Gronow S."/>
            <person name="Petersen J."/>
            <person name="Klenk H.P."/>
            <person name="Goker M."/>
        </authorList>
    </citation>
    <scope>NUCLEOTIDE SEQUENCE [LARGE SCALE GENOMIC DNA]</scope>
    <source>
        <strain evidence="5 6">DSM 16684</strain>
    </source>
</reference>
<dbReference type="STRING" id="1123069.ruthe_01520"/>
<organism evidence="5 6">
    <name type="scientific">Rubellimicrobium thermophilum DSM 16684</name>
    <dbReference type="NCBI Taxonomy" id="1123069"/>
    <lineage>
        <taxon>Bacteria</taxon>
        <taxon>Pseudomonadati</taxon>
        <taxon>Pseudomonadota</taxon>
        <taxon>Alphaproteobacteria</taxon>
        <taxon>Rhodobacterales</taxon>
        <taxon>Roseobacteraceae</taxon>
        <taxon>Rubellimicrobium</taxon>
    </lineage>
</organism>
<dbReference type="AlphaFoldDB" id="S9R453"/>
<comment type="caution">
    <text evidence="5">The sequence shown here is derived from an EMBL/GenBank/DDBJ whole genome shotgun (WGS) entry which is preliminary data.</text>
</comment>
<protein>
    <submittedName>
        <fullName evidence="5">Phosphoglycerate dehydrogenase</fullName>
    </submittedName>
</protein>
<dbReference type="Gene3D" id="3.40.50.720">
    <property type="entry name" value="NAD(P)-binding Rossmann-like Domain"/>
    <property type="match status" value="2"/>
</dbReference>
<evidence type="ECO:0000259" key="4">
    <source>
        <dbReference type="Pfam" id="PF02826"/>
    </source>
</evidence>
<feature type="domain" description="D-isomer specific 2-hydroxyacid dehydrogenase NAD-binding" evidence="4">
    <location>
        <begin position="119"/>
        <end position="242"/>
    </location>
</feature>
<dbReference type="Pfam" id="PF02826">
    <property type="entry name" value="2-Hacid_dh_C"/>
    <property type="match status" value="1"/>
</dbReference>
<dbReference type="PANTHER" id="PTHR43333:SF1">
    <property type="entry name" value="D-ISOMER SPECIFIC 2-HYDROXYACID DEHYDROGENASE NAD-BINDING DOMAIN-CONTAINING PROTEIN"/>
    <property type="match status" value="1"/>
</dbReference>
<accession>S9R453</accession>
<evidence type="ECO:0000313" key="6">
    <source>
        <dbReference type="Proteomes" id="UP000015346"/>
    </source>
</evidence>
<name>S9R453_9RHOB</name>
<dbReference type="GO" id="GO:0016491">
    <property type="term" value="F:oxidoreductase activity"/>
    <property type="evidence" value="ECO:0007669"/>
    <property type="project" value="UniProtKB-KW"/>
</dbReference>
<evidence type="ECO:0000313" key="5">
    <source>
        <dbReference type="EMBL" id="EPX86702.1"/>
    </source>
</evidence>
<sequence>MSTAPADPFGPRVRPVRVLFAAPDRLWDAYRDLLPRALAEAGVLATVEREIDPAEVDWIVHAPGGPVTDFSPYTRAKAVLSLWAGVEGIITNPTLTQPLARMVDPGLRQGMVEWVTAHVLRHHLNLDRHIRRSEPLWQPEPPPLAPERPVTVLGLGELGLACALALAGLGFPVTGWARSPKEEPRLRRVFTGLDGLAPALAGAQIVVLLTPLTRHTENLMNAERLRIPARGYALLNPGRAGSSTTRRCWPRWTRGRWVMPRSTSSGRSRCPPIIPSGAIRASPSPRMSPPRRAPKQPCAPWPRMSGGARPVCRCSIWWIAAPVTEAGRRQLTAPCRQETGTLQEHHGPDPASEAPDPCRSSPP</sequence>
<evidence type="ECO:0000256" key="1">
    <source>
        <dbReference type="ARBA" id="ARBA00023002"/>
    </source>
</evidence>
<proteinExistence type="predicted"/>
<feature type="region of interest" description="Disordered" evidence="3">
    <location>
        <begin position="260"/>
        <end position="303"/>
    </location>
</feature>
<dbReference type="InterPro" id="IPR006140">
    <property type="entry name" value="D-isomer_DH_NAD-bd"/>
</dbReference>
<feature type="region of interest" description="Disordered" evidence="3">
    <location>
        <begin position="332"/>
        <end position="363"/>
    </location>
</feature>